<dbReference type="GO" id="GO:0008270">
    <property type="term" value="F:zinc ion binding"/>
    <property type="evidence" value="ECO:0007669"/>
    <property type="project" value="UniProtKB-KW"/>
</dbReference>
<evidence type="ECO:0000313" key="4">
    <source>
        <dbReference type="EMBL" id="TXG67205.1"/>
    </source>
</evidence>
<feature type="compositionally biased region" description="Basic and acidic residues" evidence="2">
    <location>
        <begin position="240"/>
        <end position="251"/>
    </location>
</feature>
<dbReference type="SUPFAM" id="SSF56219">
    <property type="entry name" value="DNase I-like"/>
    <property type="match status" value="1"/>
</dbReference>
<keyword evidence="5" id="KW-1185">Reference proteome</keyword>
<feature type="compositionally biased region" description="Polar residues" evidence="2">
    <location>
        <begin position="348"/>
        <end position="357"/>
    </location>
</feature>
<accession>A0A5C7IDS9</accession>
<dbReference type="InterPro" id="IPR025836">
    <property type="entry name" value="Zn_knuckle_CX2CX4HX4C"/>
</dbReference>
<dbReference type="Pfam" id="PF14392">
    <property type="entry name" value="zf-CCHC_4"/>
    <property type="match status" value="1"/>
</dbReference>
<feature type="compositionally biased region" description="Basic and acidic residues" evidence="2">
    <location>
        <begin position="358"/>
        <end position="368"/>
    </location>
</feature>
<dbReference type="InterPro" id="IPR025558">
    <property type="entry name" value="DUF4283"/>
</dbReference>
<evidence type="ECO:0000259" key="3">
    <source>
        <dbReference type="PROSITE" id="PS50158"/>
    </source>
</evidence>
<dbReference type="AlphaFoldDB" id="A0A5C7IDS9"/>
<dbReference type="PANTHER" id="PTHR31286">
    <property type="entry name" value="GLYCINE-RICH CELL WALL STRUCTURAL PROTEIN 1.8-LIKE"/>
    <property type="match status" value="1"/>
</dbReference>
<evidence type="ECO:0000256" key="2">
    <source>
        <dbReference type="SAM" id="MobiDB-lite"/>
    </source>
</evidence>
<proteinExistence type="predicted"/>
<dbReference type="Pfam" id="PF14111">
    <property type="entry name" value="DUF4283"/>
    <property type="match status" value="1"/>
</dbReference>
<dbReference type="InterPro" id="IPR040256">
    <property type="entry name" value="At4g02000-like"/>
</dbReference>
<name>A0A5C7IDS9_9ROSI</name>
<dbReference type="EMBL" id="VAHF01000003">
    <property type="protein sequence ID" value="TXG67205.1"/>
    <property type="molecule type" value="Genomic_DNA"/>
</dbReference>
<feature type="region of interest" description="Disordered" evidence="2">
    <location>
        <begin position="321"/>
        <end position="368"/>
    </location>
</feature>
<keyword evidence="1" id="KW-0862">Zinc</keyword>
<dbReference type="PROSITE" id="PS50158">
    <property type="entry name" value="ZF_CCHC"/>
    <property type="match status" value="1"/>
</dbReference>
<dbReference type="InterPro" id="IPR036691">
    <property type="entry name" value="Endo/exonu/phosph_ase_sf"/>
</dbReference>
<dbReference type="Proteomes" id="UP000323000">
    <property type="component" value="Chromosome 3"/>
</dbReference>
<feature type="compositionally biased region" description="Polar residues" evidence="2">
    <location>
        <begin position="225"/>
        <end position="234"/>
    </location>
</feature>
<sequence>MESKDLAKLCENLSIKDEDSEIHHISEEVERDGVKDVDHCLVGKVLSGKRVNIEAFKSVIEQLWSPFGNVDIEMVGENIFMFYFKNPEDRRNIWRRGPWHFDRSLIVLKKPEGTGDISTLYFNKAEFWVQIHDIPIMCMNRRMVKWLAEQIGERWLRLKLNNSESIVMVGLKYKRLPEFCYACGRIGHGISECSDEEAKKEAIKGPVTRFGSWMRAASKEKVKSKTSSQDSGGSLVNERSLGDSGKREGMEIPKMVTTSLAAQKGRSESTETAMSTKPVEKIPETPILVDQADSDKPDKMVVDGPVIGPSELKRIEAQVSRVAPVEKTKTSSELLDYGPDQPNREDNPSSPIKQAESTAREQESKELVNHNLIVKGRKWKRVAREAQRKTKAGLLASPLQRKLLVSIPAMKTMRRNSPSLSKMKISPNTNNGMSILKVASSSQVALLNQGPLRAMIVISWNVRGVGNPRTFTALKRLVKKYSPDLVFLSETKIGSNRANKIEEFWGFDDGFGHIDARIQEENGWIWRFSGIYGEPNPMNRMNSWTLMRHLKEVDNLPWVCSGDFNELFSMKEKLGGSEKAIRDIIQFRQAVEDCDLIYLSFSGPMYTWNNKREGRENIQERLDRAISLGSAIRDDKSKVLVARARRIFGMFNKETGVLLALRDGLLMANFFGLHVKFAEIDFPPVMSILNSNAPYLGDAYFVVKDIKALLSDFGISSCQASSLLGNSLARNLAKLALSSCRDQFWNMDTKRLVIYHGGRWVGNSYEGGLTKWIYIPRGLTYYALVKLVQDVTKVDAARYTIELCSLVSRRILGTP</sequence>
<dbReference type="InterPro" id="IPR005135">
    <property type="entry name" value="Endo/exonuclease/phosphatase"/>
</dbReference>
<dbReference type="Pfam" id="PF03372">
    <property type="entry name" value="Exo_endo_phos"/>
    <property type="match status" value="1"/>
</dbReference>
<keyword evidence="1" id="KW-0863">Zinc-finger</keyword>
<dbReference type="GO" id="GO:0003676">
    <property type="term" value="F:nucleic acid binding"/>
    <property type="evidence" value="ECO:0007669"/>
    <property type="project" value="InterPro"/>
</dbReference>
<reference evidence="5" key="1">
    <citation type="journal article" date="2019" name="Gigascience">
        <title>De novo genome assembly of the endangered Acer yangbiense, a plant species with extremely small populations endemic to Yunnan Province, China.</title>
        <authorList>
            <person name="Yang J."/>
            <person name="Wariss H.M."/>
            <person name="Tao L."/>
            <person name="Zhang R."/>
            <person name="Yun Q."/>
            <person name="Hollingsworth P."/>
            <person name="Dao Z."/>
            <person name="Luo G."/>
            <person name="Guo H."/>
            <person name="Ma Y."/>
            <person name="Sun W."/>
        </authorList>
    </citation>
    <scope>NUCLEOTIDE SEQUENCE [LARGE SCALE GENOMIC DNA]</scope>
    <source>
        <strain evidence="5">cv. Malutang</strain>
    </source>
</reference>
<evidence type="ECO:0000313" key="5">
    <source>
        <dbReference type="Proteomes" id="UP000323000"/>
    </source>
</evidence>
<dbReference type="OrthoDB" id="1750912at2759"/>
<feature type="domain" description="CCHC-type" evidence="3">
    <location>
        <begin position="180"/>
        <end position="193"/>
    </location>
</feature>
<dbReference type="Gene3D" id="3.60.10.10">
    <property type="entry name" value="Endonuclease/exonuclease/phosphatase"/>
    <property type="match status" value="1"/>
</dbReference>
<dbReference type="GO" id="GO:0003824">
    <property type="term" value="F:catalytic activity"/>
    <property type="evidence" value="ECO:0007669"/>
    <property type="project" value="InterPro"/>
</dbReference>
<dbReference type="InterPro" id="IPR001878">
    <property type="entry name" value="Znf_CCHC"/>
</dbReference>
<protein>
    <recommendedName>
        <fullName evidence="3">CCHC-type domain-containing protein</fullName>
    </recommendedName>
</protein>
<evidence type="ECO:0000256" key="1">
    <source>
        <dbReference type="PROSITE-ProRule" id="PRU00047"/>
    </source>
</evidence>
<comment type="caution">
    <text evidence="4">The sequence shown here is derived from an EMBL/GenBank/DDBJ whole genome shotgun (WGS) entry which is preliminary data.</text>
</comment>
<dbReference type="PANTHER" id="PTHR31286:SF167">
    <property type="entry name" value="OS09G0268800 PROTEIN"/>
    <property type="match status" value="1"/>
</dbReference>
<feature type="region of interest" description="Disordered" evidence="2">
    <location>
        <begin position="218"/>
        <end position="251"/>
    </location>
</feature>
<keyword evidence="1" id="KW-0479">Metal-binding</keyword>
<gene>
    <name evidence="4" type="ORF">EZV62_008480</name>
</gene>
<organism evidence="4 5">
    <name type="scientific">Acer yangbiense</name>
    <dbReference type="NCBI Taxonomy" id="1000413"/>
    <lineage>
        <taxon>Eukaryota</taxon>
        <taxon>Viridiplantae</taxon>
        <taxon>Streptophyta</taxon>
        <taxon>Embryophyta</taxon>
        <taxon>Tracheophyta</taxon>
        <taxon>Spermatophyta</taxon>
        <taxon>Magnoliopsida</taxon>
        <taxon>eudicotyledons</taxon>
        <taxon>Gunneridae</taxon>
        <taxon>Pentapetalae</taxon>
        <taxon>rosids</taxon>
        <taxon>malvids</taxon>
        <taxon>Sapindales</taxon>
        <taxon>Sapindaceae</taxon>
        <taxon>Hippocastanoideae</taxon>
        <taxon>Acereae</taxon>
        <taxon>Acer</taxon>
    </lineage>
</organism>